<dbReference type="SUPFAM" id="SSF56281">
    <property type="entry name" value="Metallo-hydrolase/oxidoreductase"/>
    <property type="match status" value="1"/>
</dbReference>
<dbReference type="RefSeq" id="WP_283353215.1">
    <property type="nucleotide sequence ID" value="NZ_JAWLKA010000014.1"/>
</dbReference>
<evidence type="ECO:0000313" key="3">
    <source>
        <dbReference type="Proteomes" id="UP001185737"/>
    </source>
</evidence>
<accession>A0ABU4CJA5</accession>
<evidence type="ECO:0000313" key="2">
    <source>
        <dbReference type="EMBL" id="MDV6283616.1"/>
    </source>
</evidence>
<dbReference type="EMBL" id="JAWLKA010000014">
    <property type="protein sequence ID" value="MDV6283616.1"/>
    <property type="molecule type" value="Genomic_DNA"/>
</dbReference>
<dbReference type="InterPro" id="IPR050855">
    <property type="entry name" value="NDM-1-like"/>
</dbReference>
<proteinExistence type="predicted"/>
<dbReference type="Gene3D" id="3.60.15.10">
    <property type="entry name" value="Ribonuclease Z/Hydroxyacylglutathione hydrolase-like"/>
    <property type="match status" value="1"/>
</dbReference>
<feature type="domain" description="Metallo-beta-lactamase" evidence="1">
    <location>
        <begin position="39"/>
        <end position="226"/>
    </location>
</feature>
<protein>
    <submittedName>
        <fullName evidence="2">MBL fold metallo-hydrolase</fullName>
    </submittedName>
</protein>
<sequence length="288" mass="31532">MSHQPPSDAEGLNYAVLVNRRPSLTRDLPYGPADLQWVTNTSTLVYGPRDAILIDTFTTAAQNEELVEWVASFDRNLTQIYSTHGHGDHFFGIGQLLNRFEGATAVATAGTVAQAEKHASPEMVDAFWNRLFPGEIPSPLHVPDVIESAALELDGHELQILPTGFTDTEGTTVVWVPDLSLIVGGDVVYNHTHPYLAETTPQSRDNWRSALERLSQLDARVAVAGHKHSDYPDDPSDIVETLSYLEDFDALREATTTPEELYAALLDKHPNRANPGSAWAAAKAAHCA</sequence>
<dbReference type="InterPro" id="IPR036866">
    <property type="entry name" value="RibonucZ/Hydroxyglut_hydro"/>
</dbReference>
<comment type="caution">
    <text evidence="2">The sequence shown here is derived from an EMBL/GenBank/DDBJ whole genome shotgun (WGS) entry which is preliminary data.</text>
</comment>
<name>A0ABU4CJA5_RHOJO</name>
<organism evidence="2 3">
    <name type="scientific">Rhodococcus jostii</name>
    <dbReference type="NCBI Taxonomy" id="132919"/>
    <lineage>
        <taxon>Bacteria</taxon>
        <taxon>Bacillati</taxon>
        <taxon>Actinomycetota</taxon>
        <taxon>Actinomycetes</taxon>
        <taxon>Mycobacteriales</taxon>
        <taxon>Nocardiaceae</taxon>
        <taxon>Rhodococcus</taxon>
    </lineage>
</organism>
<dbReference type="PANTHER" id="PTHR42951">
    <property type="entry name" value="METALLO-BETA-LACTAMASE DOMAIN-CONTAINING"/>
    <property type="match status" value="1"/>
</dbReference>
<dbReference type="Pfam" id="PF00753">
    <property type="entry name" value="Lactamase_B"/>
    <property type="match status" value="1"/>
</dbReference>
<gene>
    <name evidence="2" type="ORF">R3Q59_24275</name>
</gene>
<reference evidence="2 3" key="1">
    <citation type="submission" date="2023-10" db="EMBL/GenBank/DDBJ databases">
        <title>Development of a sustainable strategy for remediation of hydrocarbon-contaminated territories based on the waste exchange concept.</title>
        <authorList>
            <person name="Krivoruchko A."/>
        </authorList>
    </citation>
    <scope>NUCLEOTIDE SEQUENCE [LARGE SCALE GENOMIC DNA]</scope>
    <source>
        <strain evidence="2 3">IEGM 60</strain>
    </source>
</reference>
<dbReference type="SMART" id="SM00849">
    <property type="entry name" value="Lactamase_B"/>
    <property type="match status" value="1"/>
</dbReference>
<dbReference type="PANTHER" id="PTHR42951:SF14">
    <property type="entry name" value="METALLO-BETA-LACTAMASE SUPERFAMILY PROTEIN"/>
    <property type="match status" value="1"/>
</dbReference>
<dbReference type="Proteomes" id="UP001185737">
    <property type="component" value="Unassembled WGS sequence"/>
</dbReference>
<dbReference type="InterPro" id="IPR001279">
    <property type="entry name" value="Metallo-B-lactamas"/>
</dbReference>
<evidence type="ECO:0000259" key="1">
    <source>
        <dbReference type="SMART" id="SM00849"/>
    </source>
</evidence>
<keyword evidence="3" id="KW-1185">Reference proteome</keyword>
<dbReference type="CDD" id="cd07739">
    <property type="entry name" value="metallo-hydrolase-like_MBL-fold"/>
    <property type="match status" value="1"/>
</dbReference>